<dbReference type="RefSeq" id="WP_135974901.1">
    <property type="nucleotide sequence ID" value="NZ_CP039291.1"/>
</dbReference>
<dbReference type="EMBL" id="CP039291">
    <property type="protein sequence ID" value="QCB93315.1"/>
    <property type="molecule type" value="Genomic_DNA"/>
</dbReference>
<sequence>MTTIRTLTPGVTATVTPDTEPGFVAIEWTGAGSTHREVLHGGDLAEALGSTLTPAQVEALAASSWRHGSGGMDLGDMPHHDQHRRHVGEWVAGAGIEVAR</sequence>
<accession>A0A4V1CML0</accession>
<gene>
    <name evidence="1" type="ORF">E5225_06885</name>
</gene>
<evidence type="ECO:0000313" key="1">
    <source>
        <dbReference type="EMBL" id="QCB93315.1"/>
    </source>
</evidence>
<dbReference type="KEGG" id="celz:E5225_06885"/>
<evidence type="ECO:0000313" key="2">
    <source>
        <dbReference type="Proteomes" id="UP000296469"/>
    </source>
</evidence>
<dbReference type="AlphaFoldDB" id="A0A4V1CML0"/>
<proteinExistence type="predicted"/>
<name>A0A4V1CML0_9CELL</name>
<protein>
    <submittedName>
        <fullName evidence="1">Uncharacterized protein</fullName>
    </submittedName>
</protein>
<organism evidence="1 2">
    <name type="scientific">Cellulomonas shaoxiangyii</name>
    <dbReference type="NCBI Taxonomy" id="2566013"/>
    <lineage>
        <taxon>Bacteria</taxon>
        <taxon>Bacillati</taxon>
        <taxon>Actinomycetota</taxon>
        <taxon>Actinomycetes</taxon>
        <taxon>Micrococcales</taxon>
        <taxon>Cellulomonadaceae</taxon>
        <taxon>Cellulomonas</taxon>
    </lineage>
</organism>
<reference evidence="1 2" key="1">
    <citation type="submission" date="2019-04" db="EMBL/GenBank/DDBJ databases">
        <title>Isolation and identification of Cellulomonas shaoxiangyii sp. Nov. isolated from feces of the Tibetan antelopes (Pantholops hodgsonii) in the Qinghai-Tibet plateau of China.</title>
        <authorList>
            <person name="Tian Z."/>
        </authorList>
    </citation>
    <scope>NUCLEOTIDE SEQUENCE [LARGE SCALE GENOMIC DNA]</scope>
    <source>
        <strain evidence="1 2">Z28</strain>
    </source>
</reference>
<dbReference type="Proteomes" id="UP000296469">
    <property type="component" value="Chromosome"/>
</dbReference>
<keyword evidence="2" id="KW-1185">Reference proteome</keyword>